<dbReference type="AlphaFoldDB" id="A0A6C0B3P0"/>
<organism evidence="1">
    <name type="scientific">viral metagenome</name>
    <dbReference type="NCBI Taxonomy" id="1070528"/>
    <lineage>
        <taxon>unclassified sequences</taxon>
        <taxon>metagenomes</taxon>
        <taxon>organismal metagenomes</taxon>
    </lineage>
</organism>
<evidence type="ECO:0000313" key="1">
    <source>
        <dbReference type="EMBL" id="QHS86845.1"/>
    </source>
</evidence>
<name>A0A6C0B3P0_9ZZZZ</name>
<dbReference type="EMBL" id="MN739063">
    <property type="protein sequence ID" value="QHS86845.1"/>
    <property type="molecule type" value="Genomic_DNA"/>
</dbReference>
<proteinExistence type="predicted"/>
<evidence type="ECO:0008006" key="2">
    <source>
        <dbReference type="Google" id="ProtNLM"/>
    </source>
</evidence>
<dbReference type="Gene3D" id="3.30.470.30">
    <property type="entry name" value="DNA ligase/mRNA capping enzyme"/>
    <property type="match status" value="1"/>
</dbReference>
<reference evidence="1" key="1">
    <citation type="journal article" date="2020" name="Nature">
        <title>Giant virus diversity and host interactions through global metagenomics.</title>
        <authorList>
            <person name="Schulz F."/>
            <person name="Roux S."/>
            <person name="Paez-Espino D."/>
            <person name="Jungbluth S."/>
            <person name="Walsh D.A."/>
            <person name="Denef V.J."/>
            <person name="McMahon K.D."/>
            <person name="Konstantinidis K.T."/>
            <person name="Eloe-Fadrosh E.A."/>
            <person name="Kyrpides N.C."/>
            <person name="Woyke T."/>
        </authorList>
    </citation>
    <scope>NUCLEOTIDE SEQUENCE</scope>
    <source>
        <strain evidence="1">GVMAG-M-3300009422-16</strain>
    </source>
</reference>
<sequence length="342" mass="40112">MDTTKIKYCNNNGFLIKNDRNKYNFLKKINKMLGYNVLNNNYKIYSDRLIHTIKHPGMLATYITIGKPCLIFLTKLFGENVTLIIEKTINDNNIYPKIVAVLLHFNEILYDDTLLTAEIYRQGSSWYLIIDTLLIYKGSKVNYSNSNNIKMINKITREINRTPLDSCEVICKKFISPNKIDTFLNETNLRLKAIKFINKIPIYFHLDKRSIRYNSNIALFELPDNNAYLIKQKRKELNNSDTLKNDVKHVHKQSGIFILELRKTKFYGIYNLFAKKDATMYENMGIARIETIEISSEIINKLLKKSVFNVEVDYDYNFNKFRVLKLIGNKTLSLYKTIKNSV</sequence>
<protein>
    <recommendedName>
        <fullName evidence="2">mRNA capping enzyme adenylation domain-containing protein</fullName>
    </recommendedName>
</protein>
<accession>A0A6C0B3P0</accession>